<dbReference type="AlphaFoldDB" id="I8I5R9"/>
<dbReference type="Proteomes" id="UP000003704">
    <property type="component" value="Unassembled WGS sequence"/>
</dbReference>
<dbReference type="OrthoDB" id="5298951at2"/>
<proteinExistence type="predicted"/>
<dbReference type="RefSeq" id="WP_007184982.1">
    <property type="nucleotide sequence ID" value="NZ_AKGD01000001.1"/>
</dbReference>
<name>I8I5R9_9GAMM</name>
<protein>
    <recommendedName>
        <fullName evidence="4">UmuC domain-containing protein</fullName>
    </recommendedName>
</protein>
<comment type="caution">
    <text evidence="2">The sequence shown here is derived from an EMBL/GenBank/DDBJ whole genome shotgun (WGS) entry which is preliminary data.</text>
</comment>
<keyword evidence="1" id="KW-0227">DNA damage</keyword>
<dbReference type="GO" id="GO:0006281">
    <property type="term" value="P:DNA repair"/>
    <property type="evidence" value="ECO:0007669"/>
    <property type="project" value="TreeGrafter"/>
</dbReference>
<evidence type="ECO:0000256" key="1">
    <source>
        <dbReference type="ARBA" id="ARBA00022763"/>
    </source>
</evidence>
<gene>
    <name evidence="2" type="ORF">WQQ_20330</name>
</gene>
<evidence type="ECO:0000313" key="3">
    <source>
        <dbReference type="Proteomes" id="UP000003704"/>
    </source>
</evidence>
<sequence>MLWLCLYPTRLSLESLDAADRPDVAIVQSKGNRRWIVDTTAACASGMELGTALALYSLTQIERRPEAERAALEQLAYFAYTLGAPVHLITEEPRWFGDAPLGAVVVEVSASLSLFGGLDALRRFVNERIGEQSLTVRPGLAPTIEGAVLAAQAGLVFDSLPRFRVWLKRQPLTTLRLPEQAIKVCTGSGMQTAGDVLRIPAESLARRFGAVVPRYLRRLLGKAADPRPAIVPPETFVRRWQMLGVIETVEGLLFPLRRLLVELEQYLRARDSGLMRFHIDLLHEDHSRSVVEVGLSMASRDASHFLLITRQRFERVELPGGVVELTLRAESFVAPNVAQHDLFDNAAKRLQDWNTLIEKLRARWGSEAIWSMAAASDHRPERAWRKLQPGQDDVEVETPPRPTWLLPEPRQIERPAELLGTPERIAVGWWEAPTERDYFQARGPDGRKLWVYQDKHSLRWMLHGYWS</sequence>
<keyword evidence="3" id="KW-1185">Reference proteome</keyword>
<evidence type="ECO:0000313" key="2">
    <source>
        <dbReference type="EMBL" id="EIT71896.1"/>
    </source>
</evidence>
<accession>I8I5R9</accession>
<dbReference type="PANTHER" id="PTHR35369">
    <property type="entry name" value="BLR3025 PROTEIN-RELATED"/>
    <property type="match status" value="1"/>
</dbReference>
<dbReference type="STRING" id="1172194.WQQ_20330"/>
<dbReference type="PANTHER" id="PTHR35369:SF2">
    <property type="entry name" value="BLR3025 PROTEIN"/>
    <property type="match status" value="1"/>
</dbReference>
<dbReference type="SUPFAM" id="SSF56672">
    <property type="entry name" value="DNA/RNA polymerases"/>
    <property type="match status" value="1"/>
</dbReference>
<dbReference type="CDD" id="cd03468">
    <property type="entry name" value="PolY_like"/>
    <property type="match status" value="1"/>
</dbReference>
<dbReference type="EMBL" id="AKGD01000001">
    <property type="protein sequence ID" value="EIT71896.1"/>
    <property type="molecule type" value="Genomic_DNA"/>
</dbReference>
<dbReference type="InterPro" id="IPR050356">
    <property type="entry name" value="SulA_CellDiv_inhibitor"/>
</dbReference>
<dbReference type="InterPro" id="IPR043502">
    <property type="entry name" value="DNA/RNA_pol_sf"/>
</dbReference>
<evidence type="ECO:0008006" key="4">
    <source>
        <dbReference type="Google" id="ProtNLM"/>
    </source>
</evidence>
<organism evidence="2 3">
    <name type="scientific">Hydrocarboniphaga effusa AP103</name>
    <dbReference type="NCBI Taxonomy" id="1172194"/>
    <lineage>
        <taxon>Bacteria</taxon>
        <taxon>Pseudomonadati</taxon>
        <taxon>Pseudomonadota</taxon>
        <taxon>Gammaproteobacteria</taxon>
        <taxon>Nevskiales</taxon>
        <taxon>Nevskiaceae</taxon>
        <taxon>Hydrocarboniphaga</taxon>
    </lineage>
</organism>
<reference evidence="2 3" key="1">
    <citation type="journal article" date="2012" name="J. Bacteriol.">
        <title>Genome Sequence of n-Alkane-Degrading Hydrocarboniphaga effusa Strain AP103T (ATCC BAA-332T).</title>
        <authorList>
            <person name="Chang H.K."/>
            <person name="Zylstra G.J."/>
            <person name="Chae J.C."/>
        </authorList>
    </citation>
    <scope>NUCLEOTIDE SEQUENCE [LARGE SCALE GENOMIC DNA]</scope>
    <source>
        <strain evidence="2 3">AP103</strain>
    </source>
</reference>